<dbReference type="PANTHER" id="PTHR45689">
    <property type="entry name" value="I[[H]] CHANNEL, ISOFORM E"/>
    <property type="match status" value="1"/>
</dbReference>
<dbReference type="RefSeq" id="XP_004029695.1">
    <property type="nucleotide sequence ID" value="XM_004029647.1"/>
</dbReference>
<keyword evidence="3 7" id="KW-0812">Transmembrane</keyword>
<dbReference type="GO" id="GO:0035725">
    <property type="term" value="P:sodium ion transmembrane transport"/>
    <property type="evidence" value="ECO:0007669"/>
    <property type="project" value="TreeGrafter"/>
</dbReference>
<dbReference type="Proteomes" id="UP000008983">
    <property type="component" value="Unassembled WGS sequence"/>
</dbReference>
<keyword evidence="4 7" id="KW-1133">Transmembrane helix</keyword>
<accession>G0R252</accession>
<evidence type="ECO:0000256" key="6">
    <source>
        <dbReference type="ARBA" id="ARBA00023136"/>
    </source>
</evidence>
<evidence type="ECO:0000256" key="3">
    <source>
        <dbReference type="ARBA" id="ARBA00022692"/>
    </source>
</evidence>
<feature type="transmembrane region" description="Helical" evidence="7">
    <location>
        <begin position="85"/>
        <end position="104"/>
    </location>
</feature>
<dbReference type="STRING" id="857967.G0R252"/>
<evidence type="ECO:0000313" key="9">
    <source>
        <dbReference type="EMBL" id="EGR28459.1"/>
    </source>
</evidence>
<dbReference type="Gene3D" id="2.60.120.10">
    <property type="entry name" value="Jelly Rolls"/>
    <property type="match status" value="1"/>
</dbReference>
<feature type="transmembrane region" description="Helical" evidence="7">
    <location>
        <begin position="144"/>
        <end position="168"/>
    </location>
</feature>
<dbReference type="InterPro" id="IPR005821">
    <property type="entry name" value="Ion_trans_dom"/>
</dbReference>
<feature type="domain" description="Cyclic nucleotide-binding" evidence="8">
    <location>
        <begin position="433"/>
        <end position="472"/>
    </location>
</feature>
<dbReference type="InterPro" id="IPR051413">
    <property type="entry name" value="K/Na_HCN_channel"/>
</dbReference>
<evidence type="ECO:0000256" key="4">
    <source>
        <dbReference type="ARBA" id="ARBA00022989"/>
    </source>
</evidence>
<reference evidence="9 10" key="1">
    <citation type="submission" date="2011-07" db="EMBL/GenBank/DDBJ databases">
        <authorList>
            <person name="Coyne R."/>
            <person name="Brami D."/>
            <person name="Johnson J."/>
            <person name="Hostetler J."/>
            <person name="Hannick L."/>
            <person name="Clark T."/>
            <person name="Cassidy-Hanley D."/>
            <person name="Inman J."/>
        </authorList>
    </citation>
    <scope>NUCLEOTIDE SEQUENCE [LARGE SCALE GENOMIC DNA]</scope>
    <source>
        <strain evidence="9 10">G5</strain>
    </source>
</reference>
<organism evidence="9 10">
    <name type="scientific">Ichthyophthirius multifiliis</name>
    <name type="common">White spot disease agent</name>
    <name type="synonym">Ich</name>
    <dbReference type="NCBI Taxonomy" id="5932"/>
    <lineage>
        <taxon>Eukaryota</taxon>
        <taxon>Sar</taxon>
        <taxon>Alveolata</taxon>
        <taxon>Ciliophora</taxon>
        <taxon>Intramacronucleata</taxon>
        <taxon>Oligohymenophorea</taxon>
        <taxon>Hymenostomatida</taxon>
        <taxon>Ophryoglenina</taxon>
        <taxon>Ichthyophthirius</taxon>
    </lineage>
</organism>
<protein>
    <recommendedName>
        <fullName evidence="8">Cyclic nucleotide-binding domain-containing protein</fullName>
    </recommendedName>
</protein>
<evidence type="ECO:0000256" key="2">
    <source>
        <dbReference type="ARBA" id="ARBA00022448"/>
    </source>
</evidence>
<evidence type="ECO:0000256" key="7">
    <source>
        <dbReference type="SAM" id="Phobius"/>
    </source>
</evidence>
<sequence length="540" mass="65258">MSKSITSQYFKFNSFFGNRLFMVQKFIQQIKMQSSKLRFKLLKQNHMNIIDDKASSYEYLLQNKMVNQKDESFFQKIIQFIQNAYILKPVNNILIQIIFIFYLFQNSILFLLWNIILLIFLILRIIYIPLQLGLFYFEINIPQIIIFNLIPDVCYGAQIIIGFNKAIYKKGILIQNRSVIIKNYIKKRFFRDFIILLVMLIEYFNKSNWLQILVIFLYQDISEILAEFDEKYHLREKTKGVFDLTKLVFFILYIGHICGCLWNFIAMKERESGMADDQLWIGTYKENWFDRYIDSMYWAVVTMCTLGYGDITPKTKYEKIFVMGVVLISTFVFAFSMNLIGDTIKEFYRKEKEFQDYIQKINIYMKKRNINEDNQVRIKKYLKYLNIQKNDYFNSEILLEQLEDNLKEDVKYDIFGNLLKKQSILRDSFDVYKLSQKMEEKVLPFNQYIFTEGDQSEYLYFLLKGSFTIYKKQKQILFDSISVNKYIQFFFFFLIKKVKRKNIWINIIFQWIIIQLFSKDKFNCSFSINIQRRFPISNKG</sequence>
<feature type="transmembrane region" description="Helical" evidence="7">
    <location>
        <begin position="247"/>
        <end position="267"/>
    </location>
</feature>
<feature type="transmembrane region" description="Helical" evidence="7">
    <location>
        <begin position="320"/>
        <end position="340"/>
    </location>
</feature>
<dbReference type="InParanoid" id="G0R252"/>
<dbReference type="Gene3D" id="1.10.287.630">
    <property type="entry name" value="Helix hairpin bin"/>
    <property type="match status" value="1"/>
</dbReference>
<evidence type="ECO:0000313" key="10">
    <source>
        <dbReference type="Proteomes" id="UP000008983"/>
    </source>
</evidence>
<dbReference type="GO" id="GO:0005249">
    <property type="term" value="F:voltage-gated potassium channel activity"/>
    <property type="evidence" value="ECO:0007669"/>
    <property type="project" value="TreeGrafter"/>
</dbReference>
<keyword evidence="2" id="KW-0813">Transport</keyword>
<keyword evidence="6 7" id="KW-0472">Membrane</keyword>
<dbReference type="GeneID" id="14904540"/>
<dbReference type="SUPFAM" id="SSF51206">
    <property type="entry name" value="cAMP-binding domain-like"/>
    <property type="match status" value="1"/>
</dbReference>
<evidence type="ECO:0000259" key="8">
    <source>
        <dbReference type="PROSITE" id="PS50042"/>
    </source>
</evidence>
<keyword evidence="5" id="KW-0406">Ion transport</keyword>
<dbReference type="Gene3D" id="1.10.287.70">
    <property type="match status" value="1"/>
</dbReference>
<dbReference type="InterPro" id="IPR014710">
    <property type="entry name" value="RmlC-like_jellyroll"/>
</dbReference>
<name>G0R252_ICHMU</name>
<dbReference type="GO" id="GO:0098855">
    <property type="term" value="C:HCN channel complex"/>
    <property type="evidence" value="ECO:0007669"/>
    <property type="project" value="TreeGrafter"/>
</dbReference>
<dbReference type="OMA" id="RYLKWPC"/>
<feature type="transmembrane region" description="Helical" evidence="7">
    <location>
        <begin position="111"/>
        <end position="132"/>
    </location>
</feature>
<evidence type="ECO:0000256" key="5">
    <source>
        <dbReference type="ARBA" id="ARBA00023065"/>
    </source>
</evidence>
<evidence type="ECO:0000256" key="1">
    <source>
        <dbReference type="ARBA" id="ARBA00004141"/>
    </source>
</evidence>
<dbReference type="eggNOG" id="KOG0500">
    <property type="taxonomic scope" value="Eukaryota"/>
</dbReference>
<dbReference type="InterPro" id="IPR000595">
    <property type="entry name" value="cNMP-bd_dom"/>
</dbReference>
<dbReference type="PANTHER" id="PTHR45689:SF5">
    <property type="entry name" value="I[[H]] CHANNEL, ISOFORM E"/>
    <property type="match status" value="1"/>
</dbReference>
<dbReference type="SUPFAM" id="SSF81324">
    <property type="entry name" value="Voltage-gated potassium channels"/>
    <property type="match status" value="1"/>
</dbReference>
<gene>
    <name evidence="9" type="ORF">IMG5_175080</name>
</gene>
<dbReference type="EMBL" id="GL984241">
    <property type="protein sequence ID" value="EGR28459.1"/>
    <property type="molecule type" value="Genomic_DNA"/>
</dbReference>
<dbReference type="InterPro" id="IPR018490">
    <property type="entry name" value="cNMP-bd_dom_sf"/>
</dbReference>
<dbReference type="Pfam" id="PF00520">
    <property type="entry name" value="Ion_trans"/>
    <property type="match status" value="1"/>
</dbReference>
<feature type="transmembrane region" description="Helical" evidence="7">
    <location>
        <begin position="189"/>
        <end position="205"/>
    </location>
</feature>
<dbReference type="AlphaFoldDB" id="G0R252"/>
<dbReference type="GO" id="GO:0003254">
    <property type="term" value="P:regulation of membrane depolarization"/>
    <property type="evidence" value="ECO:0007669"/>
    <property type="project" value="TreeGrafter"/>
</dbReference>
<proteinExistence type="predicted"/>
<comment type="subcellular location">
    <subcellularLocation>
        <location evidence="1">Membrane</location>
        <topology evidence="1">Multi-pass membrane protein</topology>
    </subcellularLocation>
</comment>
<keyword evidence="10" id="KW-1185">Reference proteome</keyword>
<dbReference type="OrthoDB" id="433309at2759"/>
<dbReference type="PROSITE" id="PS50042">
    <property type="entry name" value="CNMP_BINDING_3"/>
    <property type="match status" value="1"/>
</dbReference>